<protein>
    <recommendedName>
        <fullName evidence="2">Pantothenate kinase</fullName>
    </recommendedName>
</protein>
<dbReference type="SUPFAM" id="SSF53067">
    <property type="entry name" value="Actin-like ATPase domain"/>
    <property type="match status" value="1"/>
</dbReference>
<accession>A0A3B0UE01</accession>
<proteinExistence type="predicted"/>
<evidence type="ECO:0008006" key="2">
    <source>
        <dbReference type="Google" id="ProtNLM"/>
    </source>
</evidence>
<gene>
    <name evidence="1" type="ORF">MNBD_BACTEROID06-1016</name>
</gene>
<dbReference type="Gene3D" id="3.30.420.40">
    <property type="match status" value="1"/>
</dbReference>
<dbReference type="EMBL" id="UOES01000452">
    <property type="protein sequence ID" value="VAW28758.1"/>
    <property type="molecule type" value="Genomic_DNA"/>
</dbReference>
<sequence length="88" mass="9586">MAHLPLVPSKQVSIIGNSTKKCLQGGASNGVIAEMEGLNLRFQEKYQDLSIIIEGGHAVFFDKNLKLNTFVVSNLGVEGLYAIFKYNG</sequence>
<organism evidence="1">
    <name type="scientific">hydrothermal vent metagenome</name>
    <dbReference type="NCBI Taxonomy" id="652676"/>
    <lineage>
        <taxon>unclassified sequences</taxon>
        <taxon>metagenomes</taxon>
        <taxon>ecological metagenomes</taxon>
    </lineage>
</organism>
<reference evidence="1" key="1">
    <citation type="submission" date="2018-06" db="EMBL/GenBank/DDBJ databases">
        <authorList>
            <person name="Zhirakovskaya E."/>
        </authorList>
    </citation>
    <scope>NUCLEOTIDE SEQUENCE</scope>
</reference>
<evidence type="ECO:0000313" key="1">
    <source>
        <dbReference type="EMBL" id="VAW28758.1"/>
    </source>
</evidence>
<dbReference type="InterPro" id="IPR043129">
    <property type="entry name" value="ATPase_NBD"/>
</dbReference>
<name>A0A3B0UE01_9ZZZZ</name>
<dbReference type="AlphaFoldDB" id="A0A3B0UE01"/>